<keyword evidence="14" id="KW-1185">Reference proteome</keyword>
<feature type="transmembrane region" description="Helical" evidence="13">
    <location>
        <begin position="96"/>
        <end position="116"/>
    </location>
</feature>
<name>A0A1I7X8T9_HETBA</name>
<keyword evidence="12 13" id="KW-0456">Lyase</keyword>
<comment type="subcellular location">
    <subcellularLocation>
        <location evidence="13">Endoplasmic reticulum membrane</location>
        <topology evidence="13">Multi-pass membrane protein</topology>
    </subcellularLocation>
    <subcellularLocation>
        <location evidence="1">Membrane</location>
        <topology evidence="1">Multi-pass membrane protein</topology>
    </subcellularLocation>
</comment>
<keyword evidence="11 13" id="KW-0275">Fatty acid biosynthesis</keyword>
<keyword evidence="6 13" id="KW-0812">Transmembrane</keyword>
<dbReference type="GO" id="GO:0102158">
    <property type="term" value="F:very-long-chain (3R)-3-hydroxyacyl-CoA dehydratase activity"/>
    <property type="evidence" value="ECO:0007669"/>
    <property type="project" value="UniProtKB-EC"/>
</dbReference>
<comment type="catalytic activity">
    <reaction evidence="13">
        <text>a very-long-chain (3R)-3-hydroxyacyl-CoA = a very-long-chain (2E)-enoyl-CoA + H2O</text>
        <dbReference type="Rhea" id="RHEA:45812"/>
        <dbReference type="ChEBI" id="CHEBI:15377"/>
        <dbReference type="ChEBI" id="CHEBI:83728"/>
        <dbReference type="ChEBI" id="CHEBI:85440"/>
        <dbReference type="EC" id="4.2.1.134"/>
    </reaction>
</comment>
<evidence type="ECO:0000256" key="1">
    <source>
        <dbReference type="ARBA" id="ARBA00004141"/>
    </source>
</evidence>
<dbReference type="AlphaFoldDB" id="A0A1I7X8T9"/>
<evidence type="ECO:0000256" key="2">
    <source>
        <dbReference type="ARBA" id="ARBA00005194"/>
    </source>
</evidence>
<comment type="caution">
    <text evidence="13">Lacks conserved residue(s) required for the propagation of feature annotation.</text>
</comment>
<reference evidence="15" key="1">
    <citation type="submission" date="2016-11" db="UniProtKB">
        <authorList>
            <consortium name="WormBaseParasite"/>
        </authorList>
    </citation>
    <scope>IDENTIFICATION</scope>
</reference>
<feature type="transmembrane region" description="Helical" evidence="13">
    <location>
        <begin position="12"/>
        <end position="29"/>
    </location>
</feature>
<dbReference type="Pfam" id="PF04387">
    <property type="entry name" value="PTPLA"/>
    <property type="match status" value="1"/>
</dbReference>
<dbReference type="WBParaSite" id="Hba_13812">
    <property type="protein sequence ID" value="Hba_13812"/>
    <property type="gene ID" value="Hba_13812"/>
</dbReference>
<evidence type="ECO:0000256" key="12">
    <source>
        <dbReference type="ARBA" id="ARBA00023239"/>
    </source>
</evidence>
<evidence type="ECO:0000256" key="11">
    <source>
        <dbReference type="ARBA" id="ARBA00023160"/>
    </source>
</evidence>
<keyword evidence="13" id="KW-0256">Endoplasmic reticulum</keyword>
<dbReference type="GO" id="GO:0005789">
    <property type="term" value="C:endoplasmic reticulum membrane"/>
    <property type="evidence" value="ECO:0007669"/>
    <property type="project" value="UniProtKB-SubCell"/>
</dbReference>
<keyword evidence="8 13" id="KW-1133">Transmembrane helix</keyword>
<dbReference type="GO" id="GO:0030148">
    <property type="term" value="P:sphingolipid biosynthetic process"/>
    <property type="evidence" value="ECO:0007669"/>
    <property type="project" value="TreeGrafter"/>
</dbReference>
<dbReference type="Proteomes" id="UP000095283">
    <property type="component" value="Unplaced"/>
</dbReference>
<dbReference type="PANTHER" id="PTHR11035">
    <property type="entry name" value="VERY-LONG-CHAIN (3R)-3-HYDROXYACYL-COA DEHYDRATASE"/>
    <property type="match status" value="1"/>
</dbReference>
<keyword evidence="7 13" id="KW-0276">Fatty acid metabolism</keyword>
<evidence type="ECO:0000256" key="7">
    <source>
        <dbReference type="ARBA" id="ARBA00022832"/>
    </source>
</evidence>
<dbReference type="EC" id="4.2.1.134" evidence="4 13"/>
<comment type="similarity">
    <text evidence="3 13">Belongs to the very long-chain fatty acids dehydratase HACD family.</text>
</comment>
<dbReference type="GO" id="GO:0042761">
    <property type="term" value="P:very long-chain fatty acid biosynthetic process"/>
    <property type="evidence" value="ECO:0007669"/>
    <property type="project" value="TreeGrafter"/>
</dbReference>
<keyword evidence="9 13" id="KW-0443">Lipid metabolism</keyword>
<evidence type="ECO:0000256" key="10">
    <source>
        <dbReference type="ARBA" id="ARBA00023136"/>
    </source>
</evidence>
<evidence type="ECO:0000256" key="3">
    <source>
        <dbReference type="ARBA" id="ARBA00007811"/>
    </source>
</evidence>
<organism evidence="14 15">
    <name type="scientific">Heterorhabditis bacteriophora</name>
    <name type="common">Entomopathogenic nematode worm</name>
    <dbReference type="NCBI Taxonomy" id="37862"/>
    <lineage>
        <taxon>Eukaryota</taxon>
        <taxon>Metazoa</taxon>
        <taxon>Ecdysozoa</taxon>
        <taxon>Nematoda</taxon>
        <taxon>Chromadorea</taxon>
        <taxon>Rhabditida</taxon>
        <taxon>Rhabditina</taxon>
        <taxon>Rhabditomorpha</taxon>
        <taxon>Strongyloidea</taxon>
        <taxon>Heterorhabditidae</taxon>
        <taxon>Heterorhabditis</taxon>
    </lineage>
</organism>
<evidence type="ECO:0000256" key="5">
    <source>
        <dbReference type="ARBA" id="ARBA00022516"/>
    </source>
</evidence>
<dbReference type="UniPathway" id="UPA00094"/>
<proteinExistence type="inferred from homology"/>
<evidence type="ECO:0000256" key="8">
    <source>
        <dbReference type="ARBA" id="ARBA00022989"/>
    </source>
</evidence>
<evidence type="ECO:0000256" key="13">
    <source>
        <dbReference type="RuleBase" id="RU363109"/>
    </source>
</evidence>
<dbReference type="InterPro" id="IPR007482">
    <property type="entry name" value="Tyr_Pase-like_PTPLA"/>
</dbReference>
<evidence type="ECO:0000256" key="4">
    <source>
        <dbReference type="ARBA" id="ARBA00013122"/>
    </source>
</evidence>
<sequence>MELSQRSTVLKLYIFLYNIILFLLHLFLIVDIANEHVKGTFVYNIHFPLLRLGTALQIFDILHSIAKFTKTNVSSGLIQVFGRLCMLYVIQGNPEIHSHLTTSILLFVWILIEIFSSKINIYQLFKVIYFVILDKNKYSAFVEIYIIYSHYCLIERRNRSSV</sequence>
<evidence type="ECO:0000256" key="9">
    <source>
        <dbReference type="ARBA" id="ARBA00023098"/>
    </source>
</evidence>
<keyword evidence="10 13" id="KW-0472">Membrane</keyword>
<comment type="function">
    <text evidence="13">Catalyzes the third of the four reactions of the long-chain fatty acids elongation cycle. This endoplasmic reticulum-bound enzymatic process, allows the addition of two carbons to the chain of long- and very long-chain fatty acids/VLCFAs per cycle. This enzyme catalyzes the dehydration of the 3-hydroxyacyl-CoA intermediate into trans-2,3-enoyl-CoA, within each cycle of fatty acid elongation. Thereby, it participates to the production of VLCFAs of different chain lengths that are involved in multiple biological processes as precursors of membrane lipids and lipid mediators.</text>
</comment>
<evidence type="ECO:0000256" key="6">
    <source>
        <dbReference type="ARBA" id="ARBA00022692"/>
    </source>
</evidence>
<evidence type="ECO:0000313" key="14">
    <source>
        <dbReference type="Proteomes" id="UP000095283"/>
    </source>
</evidence>
<dbReference type="GO" id="GO:0030497">
    <property type="term" value="P:fatty acid elongation"/>
    <property type="evidence" value="ECO:0007669"/>
    <property type="project" value="TreeGrafter"/>
</dbReference>
<comment type="pathway">
    <text evidence="2 13">Lipid metabolism; fatty acid biosynthesis.</text>
</comment>
<evidence type="ECO:0000313" key="15">
    <source>
        <dbReference type="WBParaSite" id="Hba_13812"/>
    </source>
</evidence>
<keyword evidence="5 13" id="KW-0444">Lipid biosynthesis</keyword>
<protein>
    <recommendedName>
        <fullName evidence="4 13">Very-long-chain (3R)-3-hydroxyacyl-CoA dehydratase</fullName>
        <ecNumber evidence="4 13">4.2.1.134</ecNumber>
    </recommendedName>
</protein>
<accession>A0A1I7X8T9</accession>